<evidence type="ECO:0000259" key="1">
    <source>
        <dbReference type="Pfam" id="PF08044"/>
    </source>
</evidence>
<dbReference type="RefSeq" id="WP_099036206.1">
    <property type="nucleotide sequence ID" value="NZ_BMGJ01000017.1"/>
</dbReference>
<feature type="domain" description="Cell wall-active antibiotics response LiaF-like C-terminal" evidence="2">
    <location>
        <begin position="111"/>
        <end position="169"/>
    </location>
</feature>
<keyword evidence="4" id="KW-1185">Reference proteome</keyword>
<dbReference type="EMBL" id="BMGJ01000017">
    <property type="protein sequence ID" value="GGD75547.1"/>
    <property type="molecule type" value="Genomic_DNA"/>
</dbReference>
<dbReference type="Pfam" id="PF08044">
    <property type="entry name" value="DUF1707"/>
    <property type="match status" value="1"/>
</dbReference>
<evidence type="ECO:0000313" key="4">
    <source>
        <dbReference type="Proteomes" id="UP000614272"/>
    </source>
</evidence>
<accession>A0ABQ1RQR2</accession>
<proteinExistence type="predicted"/>
<dbReference type="Pfam" id="PF09922">
    <property type="entry name" value="LiaF-like_C"/>
    <property type="match status" value="1"/>
</dbReference>
<organism evidence="3 4">
    <name type="scientific">Lacimicrobium alkaliphilum</name>
    <dbReference type="NCBI Taxonomy" id="1526571"/>
    <lineage>
        <taxon>Bacteria</taxon>
        <taxon>Pseudomonadati</taxon>
        <taxon>Pseudomonadota</taxon>
        <taxon>Gammaproteobacteria</taxon>
        <taxon>Alteromonadales</taxon>
        <taxon>Alteromonadaceae</taxon>
        <taxon>Lacimicrobium</taxon>
    </lineage>
</organism>
<sequence>MAIDTSGVKLEDRPFEQVKEQAIDQLIMNYSHGILSAEAFERRLDVATEAKSHQELVDVVADLTLQPDSQYQQQRERSFSPQYQAGEDKQNENIISVLSSNQHSGQWLVPAEIRVINVLGSVELDFSEAIFQHQHIVIRVNNWVGSLNILVPEEVNVVSNMFNIIGSAENRAPSMGGRQAPKIVIEGYSVLGSLEVSLKRTVKEKFVAFANQFRGLFGTDK</sequence>
<protein>
    <recommendedName>
        <fullName evidence="5">Cell wall-active antibiotics response LiaF-like C-terminal domain-containing protein</fullName>
    </recommendedName>
</protein>
<evidence type="ECO:0000259" key="2">
    <source>
        <dbReference type="Pfam" id="PF09922"/>
    </source>
</evidence>
<gene>
    <name evidence="3" type="ORF">GCM10011357_33230</name>
</gene>
<dbReference type="InterPro" id="IPR012551">
    <property type="entry name" value="DUF1707_SHOCT-like"/>
</dbReference>
<reference evidence="4" key="1">
    <citation type="journal article" date="2019" name="Int. J. Syst. Evol. Microbiol.">
        <title>The Global Catalogue of Microorganisms (GCM) 10K type strain sequencing project: providing services to taxonomists for standard genome sequencing and annotation.</title>
        <authorList>
            <consortium name="The Broad Institute Genomics Platform"/>
            <consortium name="The Broad Institute Genome Sequencing Center for Infectious Disease"/>
            <person name="Wu L."/>
            <person name="Ma J."/>
        </authorList>
    </citation>
    <scope>NUCLEOTIDE SEQUENCE [LARGE SCALE GENOMIC DNA]</scope>
    <source>
        <strain evidence="4">CGMCC 1.12923</strain>
    </source>
</reference>
<dbReference type="InterPro" id="IPR024425">
    <property type="entry name" value="LiaF-like_C"/>
</dbReference>
<evidence type="ECO:0008006" key="5">
    <source>
        <dbReference type="Google" id="ProtNLM"/>
    </source>
</evidence>
<evidence type="ECO:0000313" key="3">
    <source>
        <dbReference type="EMBL" id="GGD75547.1"/>
    </source>
</evidence>
<dbReference type="Proteomes" id="UP000614272">
    <property type="component" value="Unassembled WGS sequence"/>
</dbReference>
<comment type="caution">
    <text evidence="3">The sequence shown here is derived from an EMBL/GenBank/DDBJ whole genome shotgun (WGS) entry which is preliminary data.</text>
</comment>
<dbReference type="PANTHER" id="PTHR40763:SF5">
    <property type="entry name" value="MEMBRANE PROTEIN"/>
    <property type="match status" value="1"/>
</dbReference>
<feature type="domain" description="DUF1707" evidence="1">
    <location>
        <begin position="19"/>
        <end position="63"/>
    </location>
</feature>
<name>A0ABQ1RQR2_9ALTE</name>
<dbReference type="PANTHER" id="PTHR40763">
    <property type="entry name" value="MEMBRANE PROTEIN-RELATED"/>
    <property type="match status" value="1"/>
</dbReference>